<dbReference type="Ensembl" id="ENSCJPT00005004496.1">
    <property type="protein sequence ID" value="ENSCJPP00005002441.1"/>
    <property type="gene ID" value="ENSCJPG00005002693.1"/>
</dbReference>
<feature type="domain" description="ECSIT N-terminal" evidence="2">
    <location>
        <begin position="1"/>
        <end position="132"/>
    </location>
</feature>
<reference evidence="3" key="1">
    <citation type="submission" date="2025-08" db="UniProtKB">
        <authorList>
            <consortium name="Ensembl"/>
        </authorList>
    </citation>
    <scope>IDENTIFICATION</scope>
</reference>
<dbReference type="GO" id="GO:0045087">
    <property type="term" value="P:innate immune response"/>
    <property type="evidence" value="ECO:0007669"/>
    <property type="project" value="TreeGrafter"/>
</dbReference>
<dbReference type="InterPro" id="IPR046448">
    <property type="entry name" value="ECSIT_N"/>
</dbReference>
<dbReference type="GeneTree" id="ENSGT00390000005147"/>
<evidence type="ECO:0000256" key="1">
    <source>
        <dbReference type="SAM" id="MobiDB-lite"/>
    </source>
</evidence>
<name>A0A8C2SQU5_COTJA</name>
<evidence type="ECO:0000313" key="4">
    <source>
        <dbReference type="Proteomes" id="UP000694412"/>
    </source>
</evidence>
<dbReference type="GO" id="GO:0005739">
    <property type="term" value="C:mitochondrion"/>
    <property type="evidence" value="ECO:0007669"/>
    <property type="project" value="TreeGrafter"/>
</dbReference>
<dbReference type="Proteomes" id="UP000694412">
    <property type="component" value="Unassembled WGS sequence"/>
</dbReference>
<reference evidence="3" key="2">
    <citation type="submission" date="2025-09" db="UniProtKB">
        <authorList>
            <consortium name="Ensembl"/>
        </authorList>
    </citation>
    <scope>IDENTIFICATION</scope>
</reference>
<dbReference type="PANTHER" id="PTHR13113">
    <property type="entry name" value="ECSIT EVOLUTIONARILY CONSERVED SIGNALING INTERMEDIATE IN TOLL PATHWAYS"/>
    <property type="match status" value="1"/>
</dbReference>
<protein>
    <recommendedName>
        <fullName evidence="2">ECSIT N-terminal domain-containing protein</fullName>
    </recommendedName>
</protein>
<accession>A0A8C2SQU5</accession>
<evidence type="ECO:0000313" key="3">
    <source>
        <dbReference type="Ensembl" id="ENSCJPP00005002441.1"/>
    </source>
</evidence>
<feature type="compositionally biased region" description="Gly residues" evidence="1">
    <location>
        <begin position="172"/>
        <end position="183"/>
    </location>
</feature>
<proteinExistence type="predicted"/>
<organism evidence="3 4">
    <name type="scientific">Coturnix japonica</name>
    <name type="common">Japanese quail</name>
    <name type="synonym">Coturnix coturnix japonica</name>
    <dbReference type="NCBI Taxonomy" id="93934"/>
    <lineage>
        <taxon>Eukaryota</taxon>
        <taxon>Metazoa</taxon>
        <taxon>Chordata</taxon>
        <taxon>Craniata</taxon>
        <taxon>Vertebrata</taxon>
        <taxon>Euteleostomi</taxon>
        <taxon>Archelosauria</taxon>
        <taxon>Archosauria</taxon>
        <taxon>Dinosauria</taxon>
        <taxon>Saurischia</taxon>
        <taxon>Theropoda</taxon>
        <taxon>Coelurosauria</taxon>
        <taxon>Aves</taxon>
        <taxon>Neognathae</taxon>
        <taxon>Galloanserae</taxon>
        <taxon>Galliformes</taxon>
        <taxon>Phasianidae</taxon>
        <taxon>Perdicinae</taxon>
        <taxon>Coturnix</taxon>
    </lineage>
</organism>
<keyword evidence="4" id="KW-1185">Reference proteome</keyword>
<dbReference type="Pfam" id="PF06239">
    <property type="entry name" value="ECSIT_N"/>
    <property type="match status" value="1"/>
</dbReference>
<evidence type="ECO:0000259" key="2">
    <source>
        <dbReference type="Pfam" id="PF06239"/>
    </source>
</evidence>
<dbReference type="InterPro" id="IPR010418">
    <property type="entry name" value="ECSIT"/>
</dbReference>
<dbReference type="PANTHER" id="PTHR13113:SF1">
    <property type="entry name" value="EVOLUTIONARILY CONSERVED SIGNALING INTERMEDIATE IN TOLL PATHWAY, MITOCHONDRIAL"/>
    <property type="match status" value="1"/>
</dbReference>
<sequence length="279" mass="29757">MPAMGVARQLDAYNRLLRLLPQGPWVPRGALHRLFAPFPRQQECGLQVLEQMERYGVMPNAETRFLLLSIFGPRSRPVRKCQRMLYWLPRMKHANPHPLPAQLPPPGLAAACLGLRRIANDLSATISIYQVGEGDPRGPPQRGIQPHQQSPGAPQTAPRPRAQREEPPGTGTATGSGAQGGQGREGRREGRGGRRKRQGDPRGPPRAGGAGGAGHPPRAGHRGGGPAAGARGHGEGPVTSELGQVDRGAAGNKPRPGSDARHLPPGGGGFCCWRPRRRG</sequence>
<feature type="region of interest" description="Disordered" evidence="1">
    <location>
        <begin position="130"/>
        <end position="279"/>
    </location>
</feature>
<dbReference type="AlphaFoldDB" id="A0A8C2SQU5"/>
<dbReference type="GO" id="GO:0007178">
    <property type="term" value="P:cell surface receptor protein serine/threonine kinase signaling pathway"/>
    <property type="evidence" value="ECO:0007669"/>
    <property type="project" value="TreeGrafter"/>
</dbReference>